<dbReference type="AlphaFoldDB" id="A0A5S6R1L0"/>
<proteinExistence type="predicted"/>
<sequence>MTNDFTKLFGLKIACNSNDCLLWAWRKVGLACSAALIGGDGTQCGLSQTFLTGQSLQEEQLERFELLLHGRMVRVYLSSLLDAYLFADGATTSIRNSKRIAVETLQQKSNHVVQKQQL</sequence>
<reference evidence="2" key="1">
    <citation type="submission" date="2019-12" db="UniProtKB">
        <authorList>
            <consortium name="WormBaseParasite"/>
        </authorList>
    </citation>
    <scope>IDENTIFICATION</scope>
</reference>
<evidence type="ECO:0000313" key="2">
    <source>
        <dbReference type="WBParaSite" id="TMUE_3000013189.1"/>
    </source>
</evidence>
<evidence type="ECO:0000313" key="1">
    <source>
        <dbReference type="Proteomes" id="UP000046395"/>
    </source>
</evidence>
<dbReference type="WBParaSite" id="TMUE_3000013189.1">
    <property type="protein sequence ID" value="TMUE_3000013189.1"/>
    <property type="gene ID" value="WBGene00284999"/>
</dbReference>
<dbReference type="Proteomes" id="UP000046395">
    <property type="component" value="Unassembled WGS sequence"/>
</dbReference>
<protein>
    <submittedName>
        <fullName evidence="2">Uncharacterized protein</fullName>
    </submittedName>
</protein>
<keyword evidence="1" id="KW-1185">Reference proteome</keyword>
<organism evidence="1 2">
    <name type="scientific">Trichuris muris</name>
    <name type="common">Mouse whipworm</name>
    <dbReference type="NCBI Taxonomy" id="70415"/>
    <lineage>
        <taxon>Eukaryota</taxon>
        <taxon>Metazoa</taxon>
        <taxon>Ecdysozoa</taxon>
        <taxon>Nematoda</taxon>
        <taxon>Enoplea</taxon>
        <taxon>Dorylaimia</taxon>
        <taxon>Trichinellida</taxon>
        <taxon>Trichuridae</taxon>
        <taxon>Trichuris</taxon>
    </lineage>
</organism>
<accession>A0A5S6R1L0</accession>
<name>A0A5S6R1L0_TRIMR</name>